<reference evidence="17 18" key="1">
    <citation type="submission" date="2016-10" db="EMBL/GenBank/DDBJ databases">
        <authorList>
            <person name="de Groot N.N."/>
        </authorList>
    </citation>
    <scope>NUCLEOTIDE SEQUENCE [LARGE SCALE GENOMIC DNA]</scope>
    <source>
        <strain evidence="17 18">DSM 22789</strain>
    </source>
</reference>
<feature type="binding site" evidence="14">
    <location>
        <position position="293"/>
    </location>
    <ligand>
        <name>substrate</name>
    </ligand>
</feature>
<dbReference type="PROSITE" id="PS51747">
    <property type="entry name" value="CYT_DCMP_DEAMINASES_2"/>
    <property type="match status" value="1"/>
</dbReference>
<dbReference type="InterPro" id="IPR002734">
    <property type="entry name" value="RibDG_C"/>
</dbReference>
<feature type="binding site" evidence="14">
    <location>
        <position position="210"/>
    </location>
    <ligand>
        <name>NADP(+)</name>
        <dbReference type="ChEBI" id="CHEBI:58349"/>
    </ligand>
</feature>
<feature type="binding site" evidence="14">
    <location>
        <position position="164"/>
    </location>
    <ligand>
        <name>NADP(+)</name>
        <dbReference type="ChEBI" id="CHEBI:58349"/>
    </ligand>
</feature>
<feature type="binding site" evidence="14">
    <location>
        <begin position="295"/>
        <end position="301"/>
    </location>
    <ligand>
        <name>NADP(+)</name>
        <dbReference type="ChEBI" id="CHEBI:58349"/>
    </ligand>
</feature>
<keyword evidence="10 12" id="KW-0560">Oxidoreductase</keyword>
<dbReference type="EC" id="3.5.4.26" evidence="12"/>
<dbReference type="OrthoDB" id="9800865at2"/>
<dbReference type="GO" id="GO:0008835">
    <property type="term" value="F:diaminohydroxyphosphoribosylaminopyrimidine deaminase activity"/>
    <property type="evidence" value="ECO:0007669"/>
    <property type="project" value="UniProtKB-EC"/>
</dbReference>
<feature type="binding site" evidence="14">
    <location>
        <position position="217"/>
    </location>
    <ligand>
        <name>substrate</name>
    </ligand>
</feature>
<evidence type="ECO:0000256" key="8">
    <source>
        <dbReference type="ARBA" id="ARBA00022833"/>
    </source>
</evidence>
<comment type="pathway">
    <text evidence="3 12">Cofactor biosynthesis; riboflavin biosynthesis; 5-amino-6-(D-ribitylamino)uracil from GTP: step 3/4.</text>
</comment>
<dbReference type="PANTHER" id="PTHR38011:SF7">
    <property type="entry name" value="2,5-DIAMINO-6-RIBOSYLAMINO-4(3H)-PYRIMIDINONE 5'-PHOSPHATE REDUCTASE"/>
    <property type="match status" value="1"/>
</dbReference>
<keyword evidence="12" id="KW-0378">Hydrolase</keyword>
<organism evidence="17 18">
    <name type="scientific">Sphingobacterium wenxiniae</name>
    <dbReference type="NCBI Taxonomy" id="683125"/>
    <lineage>
        <taxon>Bacteria</taxon>
        <taxon>Pseudomonadati</taxon>
        <taxon>Bacteroidota</taxon>
        <taxon>Sphingobacteriia</taxon>
        <taxon>Sphingobacteriales</taxon>
        <taxon>Sphingobacteriaceae</taxon>
        <taxon>Sphingobacterium</taxon>
    </lineage>
</organism>
<keyword evidence="7 12" id="KW-0479">Metal-binding</keyword>
<name>A0A1I6QGK2_9SPHI</name>
<feature type="domain" description="CMP/dCMP-type deaminase" evidence="16">
    <location>
        <begin position="2"/>
        <end position="125"/>
    </location>
</feature>
<comment type="function">
    <text evidence="1 12">Converts 2,5-diamino-6-(ribosylamino)-4(3h)-pyrimidinone 5'-phosphate into 5-amino-6-(ribosylamino)-2,4(1h,3h)-pyrimidinedione 5'-phosphate.</text>
</comment>
<sequence>MTQDEKYMKRCLDLALLGGSSVSPNPMVGAVIVHEDKIIGEGYTSPYGGPHAEVNAVNDTIQCYGETEANCLFQQSTLYVSLEPCAHFGRTPPCADLIVRLRFKKVVIGCMDIFAKVNGEGIRKLKVAGIDTVVGLLEEECKYINRRFFTRIQQQRPYVILKWAQTQNGKFAPEENEQRWISNNASKQLVHKWRAEEDAILVGTRTALVDNPSLTVRLWKGKHPKRILIDRDLSLPIDSAIFSSDAETIIFNAVKTDWQGHIKYIELENFGLYLPQNILYQLYLMDVQSIIIEGGAKTLQSFIDAKVWDEARIFISPQQWETGIKAPTFEGTICREEKIAQDKLVVYERR</sequence>
<proteinExistence type="inferred from homology"/>
<accession>A0A1I6QGK2</accession>
<dbReference type="RefSeq" id="WP_093363867.1">
    <property type="nucleotide sequence ID" value="NZ_FOZZ01000002.1"/>
</dbReference>
<feature type="binding site" evidence="14">
    <location>
        <position position="206"/>
    </location>
    <ligand>
        <name>substrate</name>
    </ligand>
</feature>
<evidence type="ECO:0000256" key="15">
    <source>
        <dbReference type="PIRSR" id="PIRSR006769-3"/>
    </source>
</evidence>
<evidence type="ECO:0000256" key="11">
    <source>
        <dbReference type="ARBA" id="ARBA00023268"/>
    </source>
</evidence>
<keyword evidence="6 12" id="KW-0686">Riboflavin biosynthesis</keyword>
<evidence type="ECO:0000256" key="13">
    <source>
        <dbReference type="PIRSR" id="PIRSR006769-1"/>
    </source>
</evidence>
<evidence type="ECO:0000256" key="10">
    <source>
        <dbReference type="ARBA" id="ARBA00023002"/>
    </source>
</evidence>
<evidence type="ECO:0000313" key="17">
    <source>
        <dbReference type="EMBL" id="SFS51586.1"/>
    </source>
</evidence>
<keyword evidence="18" id="KW-1185">Reference proteome</keyword>
<feature type="binding site" evidence="14">
    <location>
        <position position="214"/>
    </location>
    <ligand>
        <name>substrate</name>
    </ligand>
</feature>
<evidence type="ECO:0000256" key="7">
    <source>
        <dbReference type="ARBA" id="ARBA00022723"/>
    </source>
</evidence>
<dbReference type="InterPro" id="IPR016193">
    <property type="entry name" value="Cytidine_deaminase-like"/>
</dbReference>
<dbReference type="InterPro" id="IPR050765">
    <property type="entry name" value="Riboflavin_Biosynth_HTPR"/>
</dbReference>
<dbReference type="STRING" id="683125.SAMN05660206_102331"/>
<keyword evidence="8 12" id="KW-0862">Zinc</keyword>
<dbReference type="SUPFAM" id="SSF53597">
    <property type="entry name" value="Dihydrofolate reductase-like"/>
    <property type="match status" value="1"/>
</dbReference>
<dbReference type="EC" id="1.1.1.193" evidence="12"/>
<dbReference type="InterPro" id="IPR002125">
    <property type="entry name" value="CMP_dCMP_dom"/>
</dbReference>
<dbReference type="PROSITE" id="PS00903">
    <property type="entry name" value="CYT_DCMP_DEAMINASES_1"/>
    <property type="match status" value="1"/>
</dbReference>
<dbReference type="NCBIfam" id="TIGR00326">
    <property type="entry name" value="eubact_ribD"/>
    <property type="match status" value="1"/>
</dbReference>
<dbReference type="PANTHER" id="PTHR38011">
    <property type="entry name" value="DIHYDROFOLATE REDUCTASE FAMILY PROTEIN (AFU_ORTHOLOGUE AFUA_8G06820)"/>
    <property type="match status" value="1"/>
</dbReference>
<dbReference type="CDD" id="cd01284">
    <property type="entry name" value="Riboflavin_deaminase-reductase"/>
    <property type="match status" value="1"/>
</dbReference>
<feature type="binding site" evidence="15">
    <location>
        <position position="51"/>
    </location>
    <ligand>
        <name>Zn(2+)</name>
        <dbReference type="ChEBI" id="CHEBI:29105"/>
        <note>catalytic</note>
    </ligand>
</feature>
<dbReference type="SUPFAM" id="SSF53927">
    <property type="entry name" value="Cytidine deaminase-like"/>
    <property type="match status" value="1"/>
</dbReference>
<evidence type="ECO:0000313" key="18">
    <source>
        <dbReference type="Proteomes" id="UP000198785"/>
    </source>
</evidence>
<evidence type="ECO:0000256" key="6">
    <source>
        <dbReference type="ARBA" id="ARBA00022619"/>
    </source>
</evidence>
<feature type="binding site" evidence="15">
    <location>
        <position position="94"/>
    </location>
    <ligand>
        <name>Zn(2+)</name>
        <dbReference type="ChEBI" id="CHEBI:29105"/>
        <note>catalytic</note>
    </ligand>
</feature>
<comment type="pathway">
    <text evidence="2 12">Cofactor biosynthesis; riboflavin biosynthesis; 5-amino-6-(D-ribitylamino)uracil from GTP: step 2/4.</text>
</comment>
<dbReference type="InterPro" id="IPR016192">
    <property type="entry name" value="APOBEC/CMP_deaminase_Zn-bd"/>
</dbReference>
<feature type="active site" description="Proton donor" evidence="13">
    <location>
        <position position="53"/>
    </location>
</feature>
<evidence type="ECO:0000256" key="2">
    <source>
        <dbReference type="ARBA" id="ARBA00004882"/>
    </source>
</evidence>
<feature type="binding site" evidence="14">
    <location>
        <position position="180"/>
    </location>
    <ligand>
        <name>NADP(+)</name>
        <dbReference type="ChEBI" id="CHEBI:58349"/>
    </ligand>
</feature>
<evidence type="ECO:0000256" key="4">
    <source>
        <dbReference type="ARBA" id="ARBA00005259"/>
    </source>
</evidence>
<dbReference type="EMBL" id="FOZZ01000002">
    <property type="protein sequence ID" value="SFS51586.1"/>
    <property type="molecule type" value="Genomic_DNA"/>
</dbReference>
<dbReference type="Pfam" id="PF00383">
    <property type="entry name" value="dCMP_cyt_deam_1"/>
    <property type="match status" value="1"/>
</dbReference>
<comment type="catalytic activity">
    <reaction evidence="12">
        <text>5-amino-6-(5-phospho-D-ribitylamino)uracil + NADP(+) = 5-amino-6-(5-phospho-D-ribosylamino)uracil + NADPH + H(+)</text>
        <dbReference type="Rhea" id="RHEA:17845"/>
        <dbReference type="ChEBI" id="CHEBI:15378"/>
        <dbReference type="ChEBI" id="CHEBI:57783"/>
        <dbReference type="ChEBI" id="CHEBI:58349"/>
        <dbReference type="ChEBI" id="CHEBI:58421"/>
        <dbReference type="ChEBI" id="CHEBI:58453"/>
        <dbReference type="EC" id="1.1.1.193"/>
    </reaction>
</comment>
<evidence type="ECO:0000256" key="14">
    <source>
        <dbReference type="PIRSR" id="PIRSR006769-2"/>
    </source>
</evidence>
<evidence type="ECO:0000256" key="1">
    <source>
        <dbReference type="ARBA" id="ARBA00002151"/>
    </source>
</evidence>
<dbReference type="PIRSF" id="PIRSF006769">
    <property type="entry name" value="RibD"/>
    <property type="match status" value="1"/>
</dbReference>
<gene>
    <name evidence="17" type="ORF">SAMN05660206_102331</name>
</gene>
<evidence type="ECO:0000256" key="12">
    <source>
        <dbReference type="PIRNR" id="PIRNR006769"/>
    </source>
</evidence>
<dbReference type="Gene3D" id="3.40.430.10">
    <property type="entry name" value="Dihydrofolate Reductase, subunit A"/>
    <property type="match status" value="1"/>
</dbReference>
<dbReference type="Gene3D" id="3.40.140.10">
    <property type="entry name" value="Cytidine Deaminase, domain 2"/>
    <property type="match status" value="1"/>
</dbReference>
<dbReference type="GO" id="GO:0009231">
    <property type="term" value="P:riboflavin biosynthetic process"/>
    <property type="evidence" value="ECO:0007669"/>
    <property type="project" value="UniProtKB-UniPathway"/>
</dbReference>
<dbReference type="InterPro" id="IPR004794">
    <property type="entry name" value="Eubact_RibD"/>
</dbReference>
<keyword evidence="9 12" id="KW-0521">NADP</keyword>
<keyword evidence="11" id="KW-0511">Multifunctional enzyme</keyword>
<comment type="cofactor">
    <cofactor evidence="12 15">
        <name>Zn(2+)</name>
        <dbReference type="ChEBI" id="CHEBI:29105"/>
    </cofactor>
    <text evidence="12 15">Binds 1 zinc ion.</text>
</comment>
<comment type="similarity">
    <text evidence="4 12">In the N-terminal section; belongs to the cytidine and deoxycytidylate deaminase family.</text>
</comment>
<evidence type="ECO:0000256" key="5">
    <source>
        <dbReference type="ARBA" id="ARBA00007417"/>
    </source>
</evidence>
<dbReference type="Pfam" id="PF01872">
    <property type="entry name" value="RibD_C"/>
    <property type="match status" value="1"/>
</dbReference>
<evidence type="ECO:0000256" key="3">
    <source>
        <dbReference type="ARBA" id="ARBA00004910"/>
    </source>
</evidence>
<evidence type="ECO:0000259" key="16">
    <source>
        <dbReference type="PROSITE" id="PS51747"/>
    </source>
</evidence>
<dbReference type="GO" id="GO:0008270">
    <property type="term" value="F:zinc ion binding"/>
    <property type="evidence" value="ECO:0007669"/>
    <property type="project" value="InterPro"/>
</dbReference>
<dbReference type="InterPro" id="IPR024072">
    <property type="entry name" value="DHFR-like_dom_sf"/>
</dbReference>
<dbReference type="GO" id="GO:0008703">
    <property type="term" value="F:5-amino-6-(5-phosphoribosylamino)uracil reductase activity"/>
    <property type="evidence" value="ECO:0007669"/>
    <property type="project" value="UniProtKB-EC"/>
</dbReference>
<dbReference type="AlphaFoldDB" id="A0A1I6QGK2"/>
<feature type="binding site" evidence="14">
    <location>
        <position position="194"/>
    </location>
    <ligand>
        <name>substrate</name>
    </ligand>
</feature>
<protein>
    <recommendedName>
        <fullName evidence="12">Riboflavin biosynthesis protein RibD</fullName>
    </recommendedName>
    <domain>
        <recommendedName>
            <fullName evidence="12">Diaminohydroxyphosphoribosylaminopyrimidine deaminase</fullName>
            <shortName evidence="12">DRAP deaminase</shortName>
            <ecNumber evidence="12">3.5.4.26</ecNumber>
        </recommendedName>
        <alternativeName>
            <fullName evidence="12">Riboflavin-specific deaminase</fullName>
        </alternativeName>
    </domain>
    <domain>
        <recommendedName>
            <fullName evidence="12">5-amino-6-(5-phosphoribosylamino)uracil reductase</fullName>
            <ecNumber evidence="12">1.1.1.193</ecNumber>
        </recommendedName>
        <alternativeName>
            <fullName evidence="12">HTP reductase</fullName>
        </alternativeName>
    </domain>
</protein>
<feature type="binding site" evidence="15">
    <location>
        <position position="85"/>
    </location>
    <ligand>
        <name>Zn(2+)</name>
        <dbReference type="ChEBI" id="CHEBI:29105"/>
        <note>catalytic</note>
    </ligand>
</feature>
<comment type="similarity">
    <text evidence="5 12">In the C-terminal section; belongs to the HTP reductase family.</text>
</comment>
<dbReference type="UniPathway" id="UPA00275">
    <property type="reaction ID" value="UER00401"/>
</dbReference>
<evidence type="ECO:0000256" key="9">
    <source>
        <dbReference type="ARBA" id="ARBA00022857"/>
    </source>
</evidence>
<dbReference type="Proteomes" id="UP000198785">
    <property type="component" value="Unassembled WGS sequence"/>
</dbReference>
<comment type="catalytic activity">
    <reaction evidence="12">
        <text>2,5-diamino-6-hydroxy-4-(5-phosphoribosylamino)-pyrimidine + H2O + H(+) = 5-amino-6-(5-phospho-D-ribosylamino)uracil + NH4(+)</text>
        <dbReference type="Rhea" id="RHEA:21868"/>
        <dbReference type="ChEBI" id="CHEBI:15377"/>
        <dbReference type="ChEBI" id="CHEBI:15378"/>
        <dbReference type="ChEBI" id="CHEBI:28938"/>
        <dbReference type="ChEBI" id="CHEBI:58453"/>
        <dbReference type="ChEBI" id="CHEBI:58614"/>
        <dbReference type="EC" id="3.5.4.26"/>
    </reaction>
</comment>